<gene>
    <name evidence="1" type="ORF">Rhow_009026</name>
</gene>
<evidence type="ECO:0000313" key="2">
    <source>
        <dbReference type="Proteomes" id="UP000287519"/>
    </source>
</evidence>
<dbReference type="Proteomes" id="UP000287519">
    <property type="component" value="Unassembled WGS sequence"/>
</dbReference>
<proteinExistence type="predicted"/>
<dbReference type="EMBL" id="BHYM01000099">
    <property type="protein sequence ID" value="GCE44605.1"/>
    <property type="molecule type" value="Genomic_DNA"/>
</dbReference>
<evidence type="ECO:0000313" key="1">
    <source>
        <dbReference type="EMBL" id="GCE44605.1"/>
    </source>
</evidence>
<accession>A0A402CM39</accession>
<keyword evidence="2" id="KW-1185">Reference proteome</keyword>
<organism evidence="1 2">
    <name type="scientific">Rhodococcus wratislaviensis</name>
    <name type="common">Tsukamurella wratislaviensis</name>
    <dbReference type="NCBI Taxonomy" id="44752"/>
    <lineage>
        <taxon>Bacteria</taxon>
        <taxon>Bacillati</taxon>
        <taxon>Actinomycetota</taxon>
        <taxon>Actinomycetes</taxon>
        <taxon>Mycobacteriales</taxon>
        <taxon>Nocardiaceae</taxon>
        <taxon>Rhodococcus</taxon>
    </lineage>
</organism>
<protein>
    <submittedName>
        <fullName evidence="1">Uncharacterized protein</fullName>
    </submittedName>
</protein>
<reference evidence="1 2" key="1">
    <citation type="submission" date="2018-11" db="EMBL/GenBank/DDBJ databases">
        <title>Microbial catabolism of amino acid.</title>
        <authorList>
            <person name="Hibi M."/>
            <person name="Ogawa J."/>
        </authorList>
    </citation>
    <scope>NUCLEOTIDE SEQUENCE [LARGE SCALE GENOMIC DNA]</scope>
    <source>
        <strain evidence="1 2">C31-06</strain>
    </source>
</reference>
<comment type="caution">
    <text evidence="1">The sequence shown here is derived from an EMBL/GenBank/DDBJ whole genome shotgun (WGS) entry which is preliminary data.</text>
</comment>
<name>A0A402CM39_RHOWR</name>
<sequence>MHPRKGAKVADHLDADRVDFDTFDTFDAFDAFEATCALVWQPRRNG</sequence>
<dbReference type="AlphaFoldDB" id="A0A402CM39"/>